<evidence type="ECO:0000256" key="3">
    <source>
        <dbReference type="ARBA" id="ARBA00022670"/>
    </source>
</evidence>
<feature type="transmembrane region" description="Helical" evidence="8">
    <location>
        <begin position="12"/>
        <end position="32"/>
    </location>
</feature>
<evidence type="ECO:0000256" key="7">
    <source>
        <dbReference type="ARBA" id="ARBA00023136"/>
    </source>
</evidence>
<dbReference type="NCBIfam" id="TIGR04128">
    <property type="entry name" value="exoso_Fjoh_1448"/>
    <property type="match status" value="1"/>
</dbReference>
<evidence type="ECO:0000256" key="8">
    <source>
        <dbReference type="SAM" id="Phobius"/>
    </source>
</evidence>
<comment type="caution">
    <text evidence="9">The sequence shown here is derived from an EMBL/GenBank/DDBJ whole genome shotgun (WGS) entry which is preliminary data.</text>
</comment>
<feature type="transmembrane region" description="Helical" evidence="8">
    <location>
        <begin position="116"/>
        <end position="144"/>
    </location>
</feature>
<dbReference type="RefSeq" id="WP_187658403.1">
    <property type="nucleotide sequence ID" value="NZ_JACSOD020000438.1"/>
</dbReference>
<evidence type="ECO:0000313" key="10">
    <source>
        <dbReference type="Proteomes" id="UP000759529"/>
    </source>
</evidence>
<evidence type="ECO:0000256" key="1">
    <source>
        <dbReference type="ARBA" id="ARBA00004651"/>
    </source>
</evidence>
<organism evidence="9 10">
    <name type="scientific">Flavobacterium macrobrachii</name>
    <dbReference type="NCBI Taxonomy" id="591204"/>
    <lineage>
        <taxon>Bacteria</taxon>
        <taxon>Pseudomonadati</taxon>
        <taxon>Bacteroidota</taxon>
        <taxon>Flavobacteriia</taxon>
        <taxon>Flavobacteriales</taxon>
        <taxon>Flavobacteriaceae</taxon>
        <taxon>Flavobacterium</taxon>
    </lineage>
</organism>
<keyword evidence="4 8" id="KW-0812">Transmembrane</keyword>
<reference evidence="9 10" key="1">
    <citation type="submission" date="2021-02" db="EMBL/GenBank/DDBJ databases">
        <authorList>
            <person name="Jung H.S."/>
            <person name="Chun B.H."/>
            <person name="Jeon C.O."/>
        </authorList>
    </citation>
    <scope>NUCLEOTIDE SEQUENCE [LARGE SCALE GENOMIC DNA]</scope>
    <source>
        <strain evidence="9 10">LMG 25203</strain>
    </source>
</reference>
<keyword evidence="7 8" id="KW-0472">Membrane</keyword>
<keyword evidence="6 8" id="KW-1133">Transmembrane helix</keyword>
<keyword evidence="10" id="KW-1185">Reference proteome</keyword>
<evidence type="ECO:0000256" key="6">
    <source>
        <dbReference type="ARBA" id="ARBA00022989"/>
    </source>
</evidence>
<comment type="subcellular location">
    <subcellularLocation>
        <location evidence="1">Cell membrane</location>
        <topology evidence="1">Multi-pass membrane protein</topology>
    </subcellularLocation>
</comment>
<feature type="transmembrane region" description="Helical" evidence="8">
    <location>
        <begin position="84"/>
        <end position="109"/>
    </location>
</feature>
<feature type="transmembrane region" description="Helical" evidence="8">
    <location>
        <begin position="150"/>
        <end position="171"/>
    </location>
</feature>
<keyword evidence="2" id="KW-1003">Cell membrane</keyword>
<name>A0ABS2CUE6_9FLAO</name>
<evidence type="ECO:0000256" key="2">
    <source>
        <dbReference type="ARBA" id="ARBA00022475"/>
    </source>
</evidence>
<dbReference type="InterPro" id="IPR026392">
    <property type="entry name" value="Exo/Archaeosortase_dom"/>
</dbReference>
<dbReference type="Pfam" id="PF09721">
    <property type="entry name" value="Exosortase_EpsH"/>
    <property type="match status" value="1"/>
</dbReference>
<gene>
    <name evidence="9" type="primary">xrtF</name>
    <name evidence="9" type="ORF">H9X54_004290</name>
</gene>
<keyword evidence="3" id="KW-0645">Protease</keyword>
<keyword evidence="5" id="KW-0378">Hydrolase</keyword>
<proteinExistence type="predicted"/>
<dbReference type="EMBL" id="JACSOD020000438">
    <property type="protein sequence ID" value="MBM6498519.1"/>
    <property type="molecule type" value="Genomic_DNA"/>
</dbReference>
<sequence>MKNTIQQYKPFLLFLGKFALTYLLLTFLYQSYLGQFDVKKAETDGFTKIVASQTEFLLQLVDNNSYTMPHLKEPSVKLFYHGKYIARIIEGCNAVSVMILFVAFVVAFTGKLKNTILFILIGLFVIHLLNIFRIALLSIALYHYPNLEHLLHGVVFPLFIYGVVFFLWVIWVNKYSSYASTTPSK</sequence>
<dbReference type="Proteomes" id="UP000759529">
    <property type="component" value="Unassembled WGS sequence"/>
</dbReference>
<protein>
    <submittedName>
        <fullName evidence="9">Exosortase family protein XrtF</fullName>
    </submittedName>
</protein>
<dbReference type="InterPro" id="IPR026323">
    <property type="entry name" value="Exosortase-related_prot_XrtF"/>
</dbReference>
<evidence type="ECO:0000256" key="5">
    <source>
        <dbReference type="ARBA" id="ARBA00022801"/>
    </source>
</evidence>
<dbReference type="NCBIfam" id="TIGR04178">
    <property type="entry name" value="exo_archaeo"/>
    <property type="match status" value="1"/>
</dbReference>
<dbReference type="InterPro" id="IPR019127">
    <property type="entry name" value="Exosortase"/>
</dbReference>
<evidence type="ECO:0000313" key="9">
    <source>
        <dbReference type="EMBL" id="MBM6498519.1"/>
    </source>
</evidence>
<evidence type="ECO:0000256" key="4">
    <source>
        <dbReference type="ARBA" id="ARBA00022692"/>
    </source>
</evidence>
<accession>A0ABS2CUE6</accession>